<evidence type="ECO:0000256" key="3">
    <source>
        <dbReference type="ARBA" id="ARBA00022723"/>
    </source>
</evidence>
<proteinExistence type="predicted"/>
<keyword evidence="4" id="KW-0378">Hydrolase</keyword>
<evidence type="ECO:0000256" key="1">
    <source>
        <dbReference type="ARBA" id="ARBA00001947"/>
    </source>
</evidence>
<dbReference type="InterPro" id="IPR024079">
    <property type="entry name" value="MetalloPept_cat_dom_sf"/>
</dbReference>
<gene>
    <name evidence="7" type="ORF">DES53_101131</name>
</gene>
<keyword evidence="2" id="KW-0645">Protease</keyword>
<dbReference type="GO" id="GO:0008237">
    <property type="term" value="F:metallopeptidase activity"/>
    <property type="evidence" value="ECO:0007669"/>
    <property type="project" value="UniProtKB-KW"/>
</dbReference>
<comment type="cofactor">
    <cofactor evidence="1">
        <name>Zn(2+)</name>
        <dbReference type="ChEBI" id="CHEBI:29105"/>
    </cofactor>
</comment>
<sequence length="348" mass="39811">MQQDFTSRRSSSHQVQCARRDALRRLLGASLGAWWLPHVSHGQSAPALFRIPTREQQLAAVGPLDKLPLVEQRAFEITDDFQTIRAPKPADWLAQHKERRQTFESFQRTPRNIPSSIANTIYVLPLGAFIEGKGPALTDLQEFAGAYFGLPVKMLPGIPLESNKAITRRTRDGTRDEELVQYLSTDILKAMLGHVPKDAFCVIGITMEDLYPEESWNFVFGQATYADRVGVFSFKRYSPEFNGEEWNDETRRRMLRRSCHVLVHETGHMFGITHCTWFECIMCGSNHLGESDSRPMHACPVCLRKLHSSAKFDLVARYRKLLTFHEKHGFTDEAAWVQKRLQRLGTSH</sequence>
<dbReference type="OrthoDB" id="269208at2"/>
<keyword evidence="6" id="KW-0482">Metalloprotease</keyword>
<dbReference type="Proteomes" id="UP000253426">
    <property type="component" value="Unassembled WGS sequence"/>
</dbReference>
<keyword evidence="5" id="KW-0862">Zinc</keyword>
<evidence type="ECO:0000256" key="2">
    <source>
        <dbReference type="ARBA" id="ARBA00022670"/>
    </source>
</evidence>
<dbReference type="SUPFAM" id="SSF55486">
    <property type="entry name" value="Metalloproteases ('zincins'), catalytic domain"/>
    <property type="match status" value="1"/>
</dbReference>
<reference evidence="7 8" key="1">
    <citation type="submission" date="2018-06" db="EMBL/GenBank/DDBJ databases">
        <title>Genomic Encyclopedia of Type Strains, Phase IV (KMG-IV): sequencing the most valuable type-strain genomes for metagenomic binning, comparative biology and taxonomic classification.</title>
        <authorList>
            <person name="Goeker M."/>
        </authorList>
    </citation>
    <scope>NUCLEOTIDE SEQUENCE [LARGE SCALE GENOMIC DNA]</scope>
    <source>
        <strain evidence="7 8">DSM 25532</strain>
    </source>
</reference>
<dbReference type="InterPro" id="IPR012962">
    <property type="entry name" value="Pept_M54_archaemetzincn"/>
</dbReference>
<accession>A0A366HUX7</accession>
<keyword evidence="8" id="KW-1185">Reference proteome</keyword>
<keyword evidence="3" id="KW-0479">Metal-binding</keyword>
<organism evidence="7 8">
    <name type="scientific">Roseimicrobium gellanilyticum</name>
    <dbReference type="NCBI Taxonomy" id="748857"/>
    <lineage>
        <taxon>Bacteria</taxon>
        <taxon>Pseudomonadati</taxon>
        <taxon>Verrucomicrobiota</taxon>
        <taxon>Verrucomicrobiia</taxon>
        <taxon>Verrucomicrobiales</taxon>
        <taxon>Verrucomicrobiaceae</taxon>
        <taxon>Roseimicrobium</taxon>
    </lineage>
</organism>
<evidence type="ECO:0000256" key="6">
    <source>
        <dbReference type="ARBA" id="ARBA00023049"/>
    </source>
</evidence>
<dbReference type="AlphaFoldDB" id="A0A366HUX7"/>
<dbReference type="GO" id="GO:0006508">
    <property type="term" value="P:proteolysis"/>
    <property type="evidence" value="ECO:0007669"/>
    <property type="project" value="UniProtKB-KW"/>
</dbReference>
<dbReference type="PANTHER" id="PTHR15910">
    <property type="entry name" value="ARCHAEMETZINCIN"/>
    <property type="match status" value="1"/>
</dbReference>
<dbReference type="PANTHER" id="PTHR15910:SF1">
    <property type="entry name" value="ARCHAEMETZINCIN-2"/>
    <property type="match status" value="1"/>
</dbReference>
<dbReference type="Gene3D" id="3.40.390.10">
    <property type="entry name" value="Collagenase (Catalytic Domain)"/>
    <property type="match status" value="1"/>
</dbReference>
<dbReference type="GO" id="GO:0046872">
    <property type="term" value="F:metal ion binding"/>
    <property type="evidence" value="ECO:0007669"/>
    <property type="project" value="UniProtKB-KW"/>
</dbReference>
<dbReference type="EMBL" id="QNRR01000001">
    <property type="protein sequence ID" value="RBP47334.1"/>
    <property type="molecule type" value="Genomic_DNA"/>
</dbReference>
<dbReference type="CDD" id="cd11375">
    <property type="entry name" value="Peptidase_M54"/>
    <property type="match status" value="1"/>
</dbReference>
<dbReference type="Pfam" id="PF07998">
    <property type="entry name" value="Peptidase_M54"/>
    <property type="match status" value="1"/>
</dbReference>
<comment type="caution">
    <text evidence="7">The sequence shown here is derived from an EMBL/GenBank/DDBJ whole genome shotgun (WGS) entry which is preliminary data.</text>
</comment>
<protein>
    <submittedName>
        <fullName evidence="7">Archaemetzincin</fullName>
    </submittedName>
</protein>
<evidence type="ECO:0000256" key="4">
    <source>
        <dbReference type="ARBA" id="ARBA00022801"/>
    </source>
</evidence>
<evidence type="ECO:0000313" key="8">
    <source>
        <dbReference type="Proteomes" id="UP000253426"/>
    </source>
</evidence>
<evidence type="ECO:0000256" key="5">
    <source>
        <dbReference type="ARBA" id="ARBA00022833"/>
    </source>
</evidence>
<name>A0A366HUX7_9BACT</name>
<evidence type="ECO:0000313" key="7">
    <source>
        <dbReference type="EMBL" id="RBP47334.1"/>
    </source>
</evidence>